<dbReference type="PANTHER" id="PTHR20842:SF0">
    <property type="entry name" value="ALPHA-ASPARTYL DIPEPTIDASE"/>
    <property type="match status" value="1"/>
</dbReference>
<dbReference type="RefSeq" id="WP_166827615.1">
    <property type="nucleotide sequence ID" value="NZ_JAAOLX010000007.1"/>
</dbReference>
<evidence type="ECO:0000256" key="2">
    <source>
        <dbReference type="ARBA" id="ARBA00022670"/>
    </source>
</evidence>
<evidence type="ECO:0000313" key="6">
    <source>
        <dbReference type="Proteomes" id="UP000712570"/>
    </source>
</evidence>
<dbReference type="SUPFAM" id="SSF52317">
    <property type="entry name" value="Class I glutamine amidotransferase-like"/>
    <property type="match status" value="1"/>
</dbReference>
<name>A0ABX0KU91_9NEIS</name>
<dbReference type="InterPro" id="IPR005320">
    <property type="entry name" value="Peptidase_S51"/>
</dbReference>
<comment type="caution">
    <text evidence="5">The sequence shown here is derived from an EMBL/GenBank/DDBJ whole genome shotgun (WGS) entry which is preliminary data.</text>
</comment>
<keyword evidence="4" id="KW-0720">Serine protease</keyword>
<dbReference type="InterPro" id="IPR029062">
    <property type="entry name" value="Class_I_gatase-like"/>
</dbReference>
<evidence type="ECO:0000256" key="3">
    <source>
        <dbReference type="ARBA" id="ARBA00022801"/>
    </source>
</evidence>
<proteinExistence type="inferred from homology"/>
<organism evidence="5 6">
    <name type="scientific">Iodobacter violaceini</name>
    <dbReference type="NCBI Taxonomy" id="3044271"/>
    <lineage>
        <taxon>Bacteria</taxon>
        <taxon>Pseudomonadati</taxon>
        <taxon>Pseudomonadota</taxon>
        <taxon>Betaproteobacteria</taxon>
        <taxon>Neisseriales</taxon>
        <taxon>Chitinibacteraceae</taxon>
        <taxon>Iodobacter</taxon>
    </lineage>
</organism>
<dbReference type="PANTHER" id="PTHR20842">
    <property type="entry name" value="PROTEASE S51 ALPHA-ASPARTYL DIPEPTIDASE"/>
    <property type="match status" value="1"/>
</dbReference>
<reference evidence="5 6" key="1">
    <citation type="submission" date="2020-03" db="EMBL/GenBank/DDBJ databases">
        <title>Draft genome sequence of environmentally isolated violet-colored cultures.</title>
        <authorList>
            <person name="Wilson H.S."/>
        </authorList>
    </citation>
    <scope>NUCLEOTIDE SEQUENCE [LARGE SCALE GENOMIC DNA]</scope>
    <source>
        <strain evidence="5 6">HSC-16F04</strain>
    </source>
</reference>
<keyword evidence="2" id="KW-0645">Protease</keyword>
<sequence>MTNLQPALVTRRIVAIGGGGFLLDDARLLQESYLISLCRKSAPRVLFLGTASGDAERAQLMFYKAFSSLGCQPSSLSFFPFDMRRDYAQEVLEADLIYVGGGNTVAMLAVWREFGLDAALRQAYAAGTVLAGISAGANCWFEQYITDSVPGGGIRGGLGLLAATFCPHLDSEAWRQPLLASVTGMAVGAGENVCVLFENEQFSEAVHSADSMQSTVMCESSEAGGIVPRFLMQEKPEINHG</sequence>
<evidence type="ECO:0000256" key="1">
    <source>
        <dbReference type="ARBA" id="ARBA00006534"/>
    </source>
</evidence>
<keyword evidence="6" id="KW-1185">Reference proteome</keyword>
<accession>A0ABX0KU91</accession>
<evidence type="ECO:0000256" key="4">
    <source>
        <dbReference type="ARBA" id="ARBA00022825"/>
    </source>
</evidence>
<dbReference type="Gene3D" id="3.40.50.880">
    <property type="match status" value="1"/>
</dbReference>
<dbReference type="EMBL" id="JAAOLX010000007">
    <property type="protein sequence ID" value="NHQ87354.1"/>
    <property type="molecule type" value="Genomic_DNA"/>
</dbReference>
<dbReference type="Pfam" id="PF03575">
    <property type="entry name" value="Peptidase_S51"/>
    <property type="match status" value="1"/>
</dbReference>
<comment type="similarity">
    <text evidence="1">Belongs to the peptidase S51 family.</text>
</comment>
<gene>
    <name evidence="5" type="ORF">HA050_14655</name>
</gene>
<evidence type="ECO:0000313" key="5">
    <source>
        <dbReference type="EMBL" id="NHQ87354.1"/>
    </source>
</evidence>
<protein>
    <submittedName>
        <fullName evidence="5">Type 1 glutamine amidotransferase-like domain-containing protein</fullName>
    </submittedName>
</protein>
<dbReference type="Proteomes" id="UP000712570">
    <property type="component" value="Unassembled WGS sequence"/>
</dbReference>
<keyword evidence="3" id="KW-0378">Hydrolase</keyword>